<keyword evidence="1" id="KW-0472">Membrane</keyword>
<evidence type="ECO:0000313" key="3">
    <source>
        <dbReference type="Proteomes" id="UP000765224"/>
    </source>
</evidence>
<protein>
    <submittedName>
        <fullName evidence="2">Uncharacterized protein</fullName>
    </submittedName>
</protein>
<name>A0ABS6PFA0_9PSED</name>
<evidence type="ECO:0000313" key="2">
    <source>
        <dbReference type="EMBL" id="MBV4459153.1"/>
    </source>
</evidence>
<feature type="transmembrane region" description="Helical" evidence="1">
    <location>
        <begin position="67"/>
        <end position="87"/>
    </location>
</feature>
<comment type="caution">
    <text evidence="2">The sequence shown here is derived from an EMBL/GenBank/DDBJ whole genome shotgun (WGS) entry which is preliminary data.</text>
</comment>
<sequence length="213" mass="23314">MTSDRAYCRPRTSRKGSRVLPRPNALWFYYPVCWLALLALMAHIAFYDWSLLTPVDVTGTFMGGLGGQLFATGWLIATSGLLLTVLLRLPGSAAACIGAGLLPLSIGAWWLANYPEDSDNLIYSTSPQEIKIAMLIGVGFLLLGAFQRSRRAPSLSRFKVIVRSGVAIVLSLLFISVPLMIAKQRSLPYCAFDKDGQQLTVCLGDDDERVIVD</sequence>
<feature type="transmembrane region" description="Helical" evidence="1">
    <location>
        <begin position="94"/>
        <end position="112"/>
    </location>
</feature>
<reference evidence="2 3" key="1">
    <citation type="submission" date="2021-06" db="EMBL/GenBank/DDBJ databases">
        <title>Updating the genus Pseudomonas: Description of 43 new species and partition of the Pseudomonas putida group.</title>
        <authorList>
            <person name="Girard L."/>
            <person name="Lood C."/>
            <person name="Vandamme P."/>
            <person name="Rokni-Zadeh H."/>
            <person name="Van Noort V."/>
            <person name="Hofte M."/>
            <person name="Lavigne R."/>
            <person name="De Mot R."/>
        </authorList>
    </citation>
    <scope>NUCLEOTIDE SEQUENCE [LARGE SCALE GENOMIC DNA]</scope>
    <source>
        <strain evidence="2 3">COR58</strain>
    </source>
</reference>
<feature type="transmembrane region" description="Helical" evidence="1">
    <location>
        <begin position="27"/>
        <end position="47"/>
    </location>
</feature>
<keyword evidence="1" id="KW-0812">Transmembrane</keyword>
<accession>A0ABS6PFA0</accession>
<dbReference type="Proteomes" id="UP000765224">
    <property type="component" value="Unassembled WGS sequence"/>
</dbReference>
<organism evidence="2 3">
    <name type="scientific">Pseudomonas ekonensis</name>
    <dbReference type="NCBI Taxonomy" id="2842353"/>
    <lineage>
        <taxon>Bacteria</taxon>
        <taxon>Pseudomonadati</taxon>
        <taxon>Pseudomonadota</taxon>
        <taxon>Gammaproteobacteria</taxon>
        <taxon>Pseudomonadales</taxon>
        <taxon>Pseudomonadaceae</taxon>
        <taxon>Pseudomonas</taxon>
    </lineage>
</organism>
<evidence type="ECO:0000256" key="1">
    <source>
        <dbReference type="SAM" id="Phobius"/>
    </source>
</evidence>
<feature type="transmembrane region" description="Helical" evidence="1">
    <location>
        <begin position="160"/>
        <end position="181"/>
    </location>
</feature>
<dbReference type="EMBL" id="JAHSTS010000002">
    <property type="protein sequence ID" value="MBV4459153.1"/>
    <property type="molecule type" value="Genomic_DNA"/>
</dbReference>
<proteinExistence type="predicted"/>
<keyword evidence="1" id="KW-1133">Transmembrane helix</keyword>
<keyword evidence="3" id="KW-1185">Reference proteome</keyword>
<feature type="transmembrane region" description="Helical" evidence="1">
    <location>
        <begin position="132"/>
        <end position="148"/>
    </location>
</feature>
<gene>
    <name evidence="2" type="ORF">KVG96_14425</name>
</gene>